<dbReference type="InterPro" id="IPR000313">
    <property type="entry name" value="PWWP_dom"/>
</dbReference>
<feature type="domain" description="PWWP" evidence="1">
    <location>
        <begin position="11"/>
        <end position="75"/>
    </location>
</feature>
<accession>E4X909</accession>
<dbReference type="SUPFAM" id="SSF63748">
    <property type="entry name" value="Tudor/PWWP/MBT"/>
    <property type="match status" value="1"/>
</dbReference>
<dbReference type="PROSITE" id="PS50812">
    <property type="entry name" value="PWWP"/>
    <property type="match status" value="1"/>
</dbReference>
<organism evidence="2">
    <name type="scientific">Oikopleura dioica</name>
    <name type="common">Tunicate</name>
    <dbReference type="NCBI Taxonomy" id="34765"/>
    <lineage>
        <taxon>Eukaryota</taxon>
        <taxon>Metazoa</taxon>
        <taxon>Chordata</taxon>
        <taxon>Tunicata</taxon>
        <taxon>Appendicularia</taxon>
        <taxon>Copelata</taxon>
        <taxon>Oikopleuridae</taxon>
        <taxon>Oikopleura</taxon>
    </lineage>
</organism>
<dbReference type="Gene3D" id="2.30.30.140">
    <property type="match status" value="1"/>
</dbReference>
<dbReference type="EMBL" id="FN653030">
    <property type="protein sequence ID" value="CBY18938.1"/>
    <property type="molecule type" value="Genomic_DNA"/>
</dbReference>
<dbReference type="EMBL" id="FN655204">
    <property type="protein sequence ID" value="CBY38387.1"/>
    <property type="molecule type" value="Genomic_DNA"/>
</dbReference>
<dbReference type="SMART" id="SM00293">
    <property type="entry name" value="PWWP"/>
    <property type="match status" value="1"/>
</dbReference>
<evidence type="ECO:0000313" key="2">
    <source>
        <dbReference type="EMBL" id="CBY18938.1"/>
    </source>
</evidence>
<protein>
    <recommendedName>
        <fullName evidence="1">PWWP domain-containing protein</fullName>
    </recommendedName>
</protein>
<reference evidence="2" key="1">
    <citation type="journal article" date="2010" name="Science">
        <title>Plasticity of animal genome architecture unmasked by rapid evolution of a pelagic tunicate.</title>
        <authorList>
            <person name="Denoeud F."/>
            <person name="Henriet S."/>
            <person name="Mungpakdee S."/>
            <person name="Aury J.M."/>
            <person name="Da Silva C."/>
            <person name="Brinkmann H."/>
            <person name="Mikhaleva J."/>
            <person name="Olsen L.C."/>
            <person name="Jubin C."/>
            <person name="Canestro C."/>
            <person name="Bouquet J.M."/>
            <person name="Danks G."/>
            <person name="Poulain J."/>
            <person name="Campsteijn C."/>
            <person name="Adamski M."/>
            <person name="Cross I."/>
            <person name="Yadetie F."/>
            <person name="Muffato M."/>
            <person name="Louis A."/>
            <person name="Butcher S."/>
            <person name="Tsagkogeorga G."/>
            <person name="Konrad A."/>
            <person name="Singh S."/>
            <person name="Jensen M.F."/>
            <person name="Cong E.H."/>
            <person name="Eikeseth-Otteraa H."/>
            <person name="Noel B."/>
            <person name="Anthouard V."/>
            <person name="Porcel B.M."/>
            <person name="Kachouri-Lafond R."/>
            <person name="Nishino A."/>
            <person name="Ugolini M."/>
            <person name="Chourrout P."/>
            <person name="Nishida H."/>
            <person name="Aasland R."/>
            <person name="Huzurbazar S."/>
            <person name="Westhof E."/>
            <person name="Delsuc F."/>
            <person name="Lehrach H."/>
            <person name="Reinhardt R."/>
            <person name="Weissenbach J."/>
            <person name="Roy S.W."/>
            <person name="Artiguenave F."/>
            <person name="Postlethwait J.H."/>
            <person name="Manak J.R."/>
            <person name="Thompson E.M."/>
            <person name="Jaillon O."/>
            <person name="Du Pasquier L."/>
            <person name="Boudinot P."/>
            <person name="Liberles D.A."/>
            <person name="Volff J.N."/>
            <person name="Philippe H."/>
            <person name="Lenhard B."/>
            <person name="Roest Crollius H."/>
            <person name="Wincker P."/>
            <person name="Chourrout D."/>
        </authorList>
    </citation>
    <scope>NUCLEOTIDE SEQUENCE [LARGE SCALE GENOMIC DNA]</scope>
</reference>
<dbReference type="Pfam" id="PF00855">
    <property type="entry name" value="PWWP"/>
    <property type="match status" value="1"/>
</dbReference>
<proteinExistence type="predicted"/>
<evidence type="ECO:0000313" key="3">
    <source>
        <dbReference type="EMBL" id="CBY38387.1"/>
    </source>
</evidence>
<name>E4X909_OIKDI</name>
<dbReference type="PANTHER" id="PTHR12550">
    <property type="entry name" value="HEPATOMA-DERIVED GROWTH FACTOR-RELATED"/>
    <property type="match status" value="1"/>
</dbReference>
<dbReference type="AlphaFoldDB" id="E4X909"/>
<dbReference type="Proteomes" id="UP000011014">
    <property type="component" value="Unassembled WGS sequence"/>
</dbReference>
<evidence type="ECO:0000259" key="1">
    <source>
        <dbReference type="PROSITE" id="PS50812"/>
    </source>
</evidence>
<dbReference type="Proteomes" id="UP000001307">
    <property type="component" value="Unassembled WGS sequence"/>
</dbReference>
<dbReference type="PANTHER" id="PTHR12550:SF70">
    <property type="entry name" value="JIL-1 ANCHORING AND STABILIZING PROTEIN, ISOFORM A"/>
    <property type="match status" value="1"/>
</dbReference>
<gene>
    <name evidence="2" type="ORF">GSOID_T00004356001</name>
    <name evidence="3" type="ORF">GSOID_T00032324001</name>
</gene>
<dbReference type="InParanoid" id="E4X909"/>
<evidence type="ECO:0000313" key="4">
    <source>
        <dbReference type="Proteomes" id="UP000001307"/>
    </source>
</evidence>
<keyword evidence="4" id="KW-1185">Reference proteome</keyword>
<sequence length="346" mass="40426">MPLVPDWPYDNGDIVFAKMKNFPPWPARIDCIRPSRCNLREQKDFPENNLDQDFHWPVFFFGTHQISWMPAKDLFHFELYRDEFGQHPSVKKAMNEVRNNCWVKFQFGSESDESGWFEAEMARNWFQQKSDVVSNKTAWDNLPARKKVRKSISKVKLTTPGKGTKELEDIPEDAVVTRCKDAPFRVNEMKIGDFIAAMYEKPYFGIVTKLNSNSITAQFYIRSKAHSVFIEKKGDLDTITEERQGYIFSHVTTRGVVRDTTLSGKQKCFILPEFIHEDFDLSLALWKKKVALLRGSEIDFEELDKEIAMLSERSRRDELRGNHIIPIGCEKLYEGLRRYCPTFPPM</sequence>
<dbReference type="OrthoDB" id="62853at2759"/>